<dbReference type="Proteomes" id="UP001157167">
    <property type="component" value="Unassembled WGS sequence"/>
</dbReference>
<evidence type="ECO:0000256" key="1">
    <source>
        <dbReference type="SAM" id="MobiDB-lite"/>
    </source>
</evidence>
<evidence type="ECO:0000313" key="3">
    <source>
        <dbReference type="EMBL" id="GLT22132.1"/>
    </source>
</evidence>
<feature type="region of interest" description="Disordered" evidence="1">
    <location>
        <begin position="594"/>
        <end position="655"/>
    </location>
</feature>
<organism evidence="3 4">
    <name type="scientific">Zoogloea oryzae</name>
    <dbReference type="NCBI Taxonomy" id="310767"/>
    <lineage>
        <taxon>Bacteria</taxon>
        <taxon>Pseudomonadati</taxon>
        <taxon>Pseudomonadota</taxon>
        <taxon>Betaproteobacteria</taxon>
        <taxon>Rhodocyclales</taxon>
        <taxon>Zoogloeaceae</taxon>
        <taxon>Zoogloea</taxon>
    </lineage>
</organism>
<dbReference type="InterPro" id="IPR012337">
    <property type="entry name" value="RNaseH-like_sf"/>
</dbReference>
<keyword evidence="4" id="KW-1185">Reference proteome</keyword>
<proteinExistence type="predicted"/>
<evidence type="ECO:0000259" key="2">
    <source>
        <dbReference type="PROSITE" id="PS50994"/>
    </source>
</evidence>
<feature type="domain" description="Integrase catalytic" evidence="2">
    <location>
        <begin position="262"/>
        <end position="459"/>
    </location>
</feature>
<dbReference type="InterPro" id="IPR015378">
    <property type="entry name" value="Transposase-like_Mu_C"/>
</dbReference>
<dbReference type="PROSITE" id="PS50994">
    <property type="entry name" value="INTEGRASE"/>
    <property type="match status" value="1"/>
</dbReference>
<sequence length="655" mass="73165">MRGFVFRTGLVFEWDGAAHRIERLGAGDQVVLERLGDGQTVLSSRQELLAAFSAGQLCMPPGTDTVPVAQVYQRPLAELPSHIQAKVRTRMAYLDTIREAGQIPLTPYHLVPLIAEVSRRINDPHPPSPMTLYRWHQAYRRAQDARALIPRFDRRGGAGTRQAERIRELFGEAAEEAFQASPSATIKSIFTRLEGKIRAENAKRLPTDQFRLPSLRTVYRLFGRLEAYDQTRLAEGKHVADRRYRVAKAGPVVDGILMRVEVDHTPLDLFLIDEITGLPLGRPVLTLFIDVYSRFPVGYYLSFGGTSAAAVVGGLRHAILPKTPVKEVIPDLPVEHAWPCYGLIAVLVADNGLEFYSTALDSVAMDLGMSIIYCPKRQPWFKGAIERFLQTFNFTLSHQLPGTSLSRLEDRGDYDSQKHALLTLAEFKHLLEKWLLDIYAQTVHRGIGTTPWAKWHEGLKRHEPELPGSLDDLQRRIGMAEERTLRRDGIVLKGIRYAGPDLDPILRTWGPGIKLRLVFDAEDLGSIQVWAPEQQDPVTVPALNQAYAKGLTLLQHELIQQQVRESGHSAENPDALAKAKYDLAIAVDELLKGRKQRGRRRAANIHGKTSTHPEARLNPGTPPKPVTKPIPAPEAALDEPPAPLPTFQLEKGLRG</sequence>
<dbReference type="RefSeq" id="WP_284187503.1">
    <property type="nucleotide sequence ID" value="NZ_BSPX01000019.1"/>
</dbReference>
<accession>A0ABQ6F973</accession>
<reference evidence="4" key="1">
    <citation type="journal article" date="2019" name="Int. J. Syst. Evol. Microbiol.">
        <title>The Global Catalogue of Microorganisms (GCM) 10K type strain sequencing project: providing services to taxonomists for standard genome sequencing and annotation.</title>
        <authorList>
            <consortium name="The Broad Institute Genomics Platform"/>
            <consortium name="The Broad Institute Genome Sequencing Center for Infectious Disease"/>
            <person name="Wu L."/>
            <person name="Ma J."/>
        </authorList>
    </citation>
    <scope>NUCLEOTIDE SEQUENCE [LARGE SCALE GENOMIC DNA]</scope>
    <source>
        <strain evidence="4">NBRC 102407</strain>
    </source>
</reference>
<dbReference type="EMBL" id="BSPX01000019">
    <property type="protein sequence ID" value="GLT22132.1"/>
    <property type="molecule type" value="Genomic_DNA"/>
</dbReference>
<dbReference type="SUPFAM" id="SSF53098">
    <property type="entry name" value="Ribonuclease H-like"/>
    <property type="match status" value="1"/>
</dbReference>
<dbReference type="Pfam" id="PF09299">
    <property type="entry name" value="Mu-transpos_C"/>
    <property type="match status" value="1"/>
</dbReference>
<dbReference type="InterPro" id="IPR001584">
    <property type="entry name" value="Integrase_cat-core"/>
</dbReference>
<dbReference type="InterPro" id="IPR036397">
    <property type="entry name" value="RNaseH_sf"/>
</dbReference>
<feature type="compositionally biased region" description="Pro residues" evidence="1">
    <location>
        <begin position="620"/>
        <end position="632"/>
    </location>
</feature>
<feature type="compositionally biased region" description="Basic residues" evidence="1">
    <location>
        <begin position="594"/>
        <end position="603"/>
    </location>
</feature>
<name>A0ABQ6F973_9RHOO</name>
<evidence type="ECO:0000313" key="4">
    <source>
        <dbReference type="Proteomes" id="UP001157167"/>
    </source>
</evidence>
<comment type="caution">
    <text evidence="3">The sequence shown here is derived from an EMBL/GenBank/DDBJ whole genome shotgun (WGS) entry which is preliminary data.</text>
</comment>
<gene>
    <name evidence="3" type="ORF">GCM10007933_15900</name>
</gene>
<dbReference type="Gene3D" id="3.30.420.10">
    <property type="entry name" value="Ribonuclease H-like superfamily/Ribonuclease H"/>
    <property type="match status" value="1"/>
</dbReference>
<protein>
    <recommendedName>
        <fullName evidence="2">Integrase catalytic domain-containing protein</fullName>
    </recommendedName>
</protein>